<sequence length="294" mass="31602">MGLPEGGFTPEADGYIPEIEGTVDRSPWTRGPRHNRLGPNSPLPEISGSKLQGLPPFLGQLRQDLGHETTRSSFIKNLGTATMAGLGLYRLLTKLKWLEDLPKPSSHWEGPIVSRRKFLTSGAVAAGILAALANRPRNIAQGQPQPKLDHKIGLPFAGKGPYEISVPKSIAPTVTPIITPTAPIPTETPTTPATVTSTATATTRPSETPPPTEVPDLHAEILREYPFITSGFSIDAPLTRPFSTRAIPGGAPEIPNDAPAIIVRNQFRVINSEEKIAYTSSYLTIPFTMTNGIK</sequence>
<organism evidence="2 3">
    <name type="scientific">Candidatus Roizmanbacteria bacterium RIFCSPHIGHO2_01_FULL_39_12b</name>
    <dbReference type="NCBI Taxonomy" id="1802030"/>
    <lineage>
        <taxon>Bacteria</taxon>
        <taxon>Candidatus Roizmaniibacteriota</taxon>
    </lineage>
</organism>
<gene>
    <name evidence="2" type="ORF">A2690_00585</name>
</gene>
<evidence type="ECO:0000313" key="2">
    <source>
        <dbReference type="EMBL" id="OGK15937.1"/>
    </source>
</evidence>
<comment type="caution">
    <text evidence="2">The sequence shown here is derived from an EMBL/GenBank/DDBJ whole genome shotgun (WGS) entry which is preliminary data.</text>
</comment>
<dbReference type="AlphaFoldDB" id="A0A1F7GAL0"/>
<evidence type="ECO:0000256" key="1">
    <source>
        <dbReference type="SAM" id="MobiDB-lite"/>
    </source>
</evidence>
<feature type="region of interest" description="Disordered" evidence="1">
    <location>
        <begin position="1"/>
        <end position="46"/>
    </location>
</feature>
<protein>
    <submittedName>
        <fullName evidence="2">Uncharacterized protein</fullName>
    </submittedName>
</protein>
<dbReference type="EMBL" id="MFZF01000022">
    <property type="protein sequence ID" value="OGK15937.1"/>
    <property type="molecule type" value="Genomic_DNA"/>
</dbReference>
<reference evidence="2 3" key="1">
    <citation type="journal article" date="2016" name="Nat. Commun.">
        <title>Thousands of microbial genomes shed light on interconnected biogeochemical processes in an aquifer system.</title>
        <authorList>
            <person name="Anantharaman K."/>
            <person name="Brown C.T."/>
            <person name="Hug L.A."/>
            <person name="Sharon I."/>
            <person name="Castelle C.J."/>
            <person name="Probst A.J."/>
            <person name="Thomas B.C."/>
            <person name="Singh A."/>
            <person name="Wilkins M.J."/>
            <person name="Karaoz U."/>
            <person name="Brodie E.L."/>
            <person name="Williams K.H."/>
            <person name="Hubbard S.S."/>
            <person name="Banfield J.F."/>
        </authorList>
    </citation>
    <scope>NUCLEOTIDE SEQUENCE [LARGE SCALE GENOMIC DNA]</scope>
</reference>
<name>A0A1F7GAL0_9BACT</name>
<accession>A0A1F7GAL0</accession>
<feature type="compositionally biased region" description="Low complexity" evidence="1">
    <location>
        <begin position="181"/>
        <end position="206"/>
    </location>
</feature>
<feature type="region of interest" description="Disordered" evidence="1">
    <location>
        <begin position="181"/>
        <end position="213"/>
    </location>
</feature>
<proteinExistence type="predicted"/>
<dbReference type="Proteomes" id="UP000178372">
    <property type="component" value="Unassembled WGS sequence"/>
</dbReference>
<evidence type="ECO:0000313" key="3">
    <source>
        <dbReference type="Proteomes" id="UP000178372"/>
    </source>
</evidence>